<feature type="domain" description="EF-hand" evidence="4">
    <location>
        <begin position="84"/>
        <end position="119"/>
    </location>
</feature>
<sequence length="153" mass="17701">MADDFTKEQLAEFREAFNMFDKDGSGNITIEEMVTVMRELELDNSPSEEKLTAELHAMDTNKDGTIDFDEFLATIKKTTETTETREQELRDCFKLFDKDDKGYLTLKELKHILQDLGKNSFTDEEVNELIKEGDVNEDGHLDYDEFVKLLTTP</sequence>
<keyword evidence="1" id="KW-0677">Repeat</keyword>
<protein>
    <submittedName>
        <fullName evidence="5">Calmodulin</fullName>
    </submittedName>
</protein>
<dbReference type="InterPro" id="IPR050230">
    <property type="entry name" value="CALM/Myosin/TropC-like"/>
</dbReference>
<evidence type="ECO:0000256" key="2">
    <source>
        <dbReference type="ARBA" id="ARBA00022837"/>
    </source>
</evidence>
<dbReference type="Pfam" id="PF13499">
    <property type="entry name" value="EF-hand_7"/>
    <property type="match status" value="2"/>
</dbReference>
<keyword evidence="3" id="KW-0514">Muscle protein</keyword>
<keyword evidence="6" id="KW-1185">Reference proteome</keyword>
<dbReference type="FunFam" id="1.10.238.10:FF:000001">
    <property type="entry name" value="Calmodulin 1"/>
    <property type="match status" value="1"/>
</dbReference>
<feature type="domain" description="EF-hand" evidence="4">
    <location>
        <begin position="121"/>
        <end position="153"/>
    </location>
</feature>
<comment type="caution">
    <text evidence="5">The sequence shown here is derived from an EMBL/GenBank/DDBJ whole genome shotgun (WGS) entry which is preliminary data.</text>
</comment>
<dbReference type="SUPFAM" id="SSF47473">
    <property type="entry name" value="EF-hand"/>
    <property type="match status" value="1"/>
</dbReference>
<evidence type="ECO:0000256" key="3">
    <source>
        <dbReference type="ARBA" id="ARBA00023179"/>
    </source>
</evidence>
<dbReference type="InterPro" id="IPR002048">
    <property type="entry name" value="EF_hand_dom"/>
</dbReference>
<dbReference type="InterPro" id="IPR011992">
    <property type="entry name" value="EF-hand-dom_pair"/>
</dbReference>
<evidence type="ECO:0000259" key="4">
    <source>
        <dbReference type="PROSITE" id="PS50222"/>
    </source>
</evidence>
<organism evidence="5 6">
    <name type="scientific">Mizuhopecten yessoensis</name>
    <name type="common">Japanese scallop</name>
    <name type="synonym">Patinopecten yessoensis</name>
    <dbReference type="NCBI Taxonomy" id="6573"/>
    <lineage>
        <taxon>Eukaryota</taxon>
        <taxon>Metazoa</taxon>
        <taxon>Spiralia</taxon>
        <taxon>Lophotrochozoa</taxon>
        <taxon>Mollusca</taxon>
        <taxon>Bivalvia</taxon>
        <taxon>Autobranchia</taxon>
        <taxon>Pteriomorphia</taxon>
        <taxon>Pectinida</taxon>
        <taxon>Pectinoidea</taxon>
        <taxon>Pectinidae</taxon>
        <taxon>Mizuhopecten</taxon>
    </lineage>
</organism>
<gene>
    <name evidence="5" type="ORF">KP79_PYT09763</name>
</gene>
<evidence type="ECO:0000313" key="6">
    <source>
        <dbReference type="Proteomes" id="UP000242188"/>
    </source>
</evidence>
<accession>A0A210PKQ8</accession>
<feature type="domain" description="EF-hand" evidence="4">
    <location>
        <begin position="46"/>
        <end position="81"/>
    </location>
</feature>
<dbReference type="Proteomes" id="UP000242188">
    <property type="component" value="Unassembled WGS sequence"/>
</dbReference>
<keyword evidence="2" id="KW-0106">Calcium</keyword>
<dbReference type="PANTHER" id="PTHR23048:SF0">
    <property type="entry name" value="CALMODULIN LIKE 3"/>
    <property type="match status" value="1"/>
</dbReference>
<dbReference type="STRING" id="6573.A0A210PKQ8"/>
<dbReference type="PROSITE" id="PS50222">
    <property type="entry name" value="EF_HAND_2"/>
    <property type="match status" value="4"/>
</dbReference>
<name>A0A210PKQ8_MIZYE</name>
<reference evidence="5 6" key="1">
    <citation type="journal article" date="2017" name="Nat. Ecol. Evol.">
        <title>Scallop genome provides insights into evolution of bilaterian karyotype and development.</title>
        <authorList>
            <person name="Wang S."/>
            <person name="Zhang J."/>
            <person name="Jiao W."/>
            <person name="Li J."/>
            <person name="Xun X."/>
            <person name="Sun Y."/>
            <person name="Guo X."/>
            <person name="Huan P."/>
            <person name="Dong B."/>
            <person name="Zhang L."/>
            <person name="Hu X."/>
            <person name="Sun X."/>
            <person name="Wang J."/>
            <person name="Zhao C."/>
            <person name="Wang Y."/>
            <person name="Wang D."/>
            <person name="Huang X."/>
            <person name="Wang R."/>
            <person name="Lv J."/>
            <person name="Li Y."/>
            <person name="Zhang Z."/>
            <person name="Liu B."/>
            <person name="Lu W."/>
            <person name="Hui Y."/>
            <person name="Liang J."/>
            <person name="Zhou Z."/>
            <person name="Hou R."/>
            <person name="Li X."/>
            <person name="Liu Y."/>
            <person name="Li H."/>
            <person name="Ning X."/>
            <person name="Lin Y."/>
            <person name="Zhao L."/>
            <person name="Xing Q."/>
            <person name="Dou J."/>
            <person name="Li Y."/>
            <person name="Mao J."/>
            <person name="Guo H."/>
            <person name="Dou H."/>
            <person name="Li T."/>
            <person name="Mu C."/>
            <person name="Jiang W."/>
            <person name="Fu Q."/>
            <person name="Fu X."/>
            <person name="Miao Y."/>
            <person name="Liu J."/>
            <person name="Yu Q."/>
            <person name="Li R."/>
            <person name="Liao H."/>
            <person name="Li X."/>
            <person name="Kong Y."/>
            <person name="Jiang Z."/>
            <person name="Chourrout D."/>
            <person name="Li R."/>
            <person name="Bao Z."/>
        </authorList>
    </citation>
    <scope>NUCLEOTIDE SEQUENCE [LARGE SCALE GENOMIC DNA]</scope>
    <source>
        <strain evidence="5 6">PY_sf001</strain>
    </source>
</reference>
<proteinExistence type="predicted"/>
<dbReference type="GO" id="GO:0016460">
    <property type="term" value="C:myosin II complex"/>
    <property type="evidence" value="ECO:0007669"/>
    <property type="project" value="TreeGrafter"/>
</dbReference>
<dbReference type="InterPro" id="IPR018247">
    <property type="entry name" value="EF_Hand_1_Ca_BS"/>
</dbReference>
<dbReference type="SMART" id="SM00054">
    <property type="entry name" value="EFh"/>
    <property type="match status" value="4"/>
</dbReference>
<dbReference type="OrthoDB" id="435273at2759"/>
<dbReference type="EMBL" id="NEDP02005595">
    <property type="protein sequence ID" value="OWF37073.1"/>
    <property type="molecule type" value="Genomic_DNA"/>
</dbReference>
<dbReference type="AlphaFoldDB" id="A0A210PKQ8"/>
<dbReference type="PROSITE" id="PS00018">
    <property type="entry name" value="EF_HAND_1"/>
    <property type="match status" value="3"/>
</dbReference>
<dbReference type="CDD" id="cd00051">
    <property type="entry name" value="EFh"/>
    <property type="match status" value="2"/>
</dbReference>
<dbReference type="PANTHER" id="PTHR23048">
    <property type="entry name" value="MYOSIN LIGHT CHAIN 1, 3"/>
    <property type="match status" value="1"/>
</dbReference>
<feature type="domain" description="EF-hand" evidence="4">
    <location>
        <begin position="8"/>
        <end position="43"/>
    </location>
</feature>
<dbReference type="Gene3D" id="1.10.238.10">
    <property type="entry name" value="EF-hand"/>
    <property type="match status" value="2"/>
</dbReference>
<evidence type="ECO:0000313" key="5">
    <source>
        <dbReference type="EMBL" id="OWF37073.1"/>
    </source>
</evidence>
<evidence type="ECO:0000256" key="1">
    <source>
        <dbReference type="ARBA" id="ARBA00022737"/>
    </source>
</evidence>
<dbReference type="GO" id="GO:0005509">
    <property type="term" value="F:calcium ion binding"/>
    <property type="evidence" value="ECO:0007669"/>
    <property type="project" value="InterPro"/>
</dbReference>